<reference evidence="1 2" key="1">
    <citation type="submission" date="2024-01" db="EMBL/GenBank/DDBJ databases">
        <title>The genomes of 5 underutilized Papilionoideae crops provide insights into root nodulation and disease resistanc.</title>
        <authorList>
            <person name="Jiang F."/>
        </authorList>
    </citation>
    <scope>NUCLEOTIDE SEQUENCE [LARGE SCALE GENOMIC DNA]</scope>
    <source>
        <strain evidence="1">LVBAO_FW01</strain>
        <tissue evidence="1">Leaves</tissue>
    </source>
</reference>
<name>A0AAN9KBE3_CANGL</name>
<evidence type="ECO:0000313" key="2">
    <source>
        <dbReference type="Proteomes" id="UP001367508"/>
    </source>
</evidence>
<organism evidence="1 2">
    <name type="scientific">Canavalia gladiata</name>
    <name type="common">Sword bean</name>
    <name type="synonym">Dolichos gladiatus</name>
    <dbReference type="NCBI Taxonomy" id="3824"/>
    <lineage>
        <taxon>Eukaryota</taxon>
        <taxon>Viridiplantae</taxon>
        <taxon>Streptophyta</taxon>
        <taxon>Embryophyta</taxon>
        <taxon>Tracheophyta</taxon>
        <taxon>Spermatophyta</taxon>
        <taxon>Magnoliopsida</taxon>
        <taxon>eudicotyledons</taxon>
        <taxon>Gunneridae</taxon>
        <taxon>Pentapetalae</taxon>
        <taxon>rosids</taxon>
        <taxon>fabids</taxon>
        <taxon>Fabales</taxon>
        <taxon>Fabaceae</taxon>
        <taxon>Papilionoideae</taxon>
        <taxon>50 kb inversion clade</taxon>
        <taxon>NPAAA clade</taxon>
        <taxon>indigoferoid/millettioid clade</taxon>
        <taxon>Phaseoleae</taxon>
        <taxon>Canavalia</taxon>
    </lineage>
</organism>
<comment type="caution">
    <text evidence="1">The sequence shown here is derived from an EMBL/GenBank/DDBJ whole genome shotgun (WGS) entry which is preliminary data.</text>
</comment>
<protein>
    <submittedName>
        <fullName evidence="1">Uncharacterized protein</fullName>
    </submittedName>
</protein>
<gene>
    <name evidence="1" type="ORF">VNO77_38985</name>
</gene>
<proteinExistence type="predicted"/>
<keyword evidence="2" id="KW-1185">Reference proteome</keyword>
<accession>A0AAN9KBE3</accession>
<dbReference type="EMBL" id="JAYMYQ010000009">
    <property type="protein sequence ID" value="KAK7313784.1"/>
    <property type="molecule type" value="Genomic_DNA"/>
</dbReference>
<sequence length="170" mass="18887">MGARRRVSEVRALPLGSRPILLPSMRVNSCLTLLSRHLHGDGAPQFTILCPWMAFGLELCKFRAVVFKRSHLLTGGVAPRPTLLAETSTLQAPFECSSHLSPTHSFAYPRSEAAPVRAIGLVERLKAIERISNLAKGLQEIHLLLRFVFSWIGNRFLCLFYPGEGGRILL</sequence>
<dbReference type="AlphaFoldDB" id="A0AAN9KBE3"/>
<evidence type="ECO:0000313" key="1">
    <source>
        <dbReference type="EMBL" id="KAK7313784.1"/>
    </source>
</evidence>
<dbReference type="Proteomes" id="UP001367508">
    <property type="component" value="Unassembled WGS sequence"/>
</dbReference>